<dbReference type="SUPFAM" id="SSF69075">
    <property type="entry name" value="Glutamyl tRNA-reductase dimerization domain"/>
    <property type="match status" value="1"/>
</dbReference>
<comment type="catalytic activity">
    <reaction evidence="7 9 14">
        <text>(S)-4-amino-5-oxopentanoate + tRNA(Glu) + NADP(+) = L-glutamyl-tRNA(Glu) + NADPH + H(+)</text>
        <dbReference type="Rhea" id="RHEA:12344"/>
        <dbReference type="Rhea" id="RHEA-COMP:9663"/>
        <dbReference type="Rhea" id="RHEA-COMP:9680"/>
        <dbReference type="ChEBI" id="CHEBI:15378"/>
        <dbReference type="ChEBI" id="CHEBI:57501"/>
        <dbReference type="ChEBI" id="CHEBI:57783"/>
        <dbReference type="ChEBI" id="CHEBI:58349"/>
        <dbReference type="ChEBI" id="CHEBI:78442"/>
        <dbReference type="ChEBI" id="CHEBI:78520"/>
        <dbReference type="EC" id="1.2.1.70"/>
    </reaction>
</comment>
<comment type="domain">
    <text evidence="9">Possesses an unusual extended V-shaped dimeric structure with each monomer consisting of three distinct domains arranged along a curved 'spinal' alpha-helix. The N-terminal catalytic domain specifically recognizes the glutamate moiety of the substrate. The second domain is the NADPH-binding domain, and the third C-terminal domain is responsible for dimerization.</text>
</comment>
<dbReference type="UniPathway" id="UPA00251">
    <property type="reaction ID" value="UER00316"/>
</dbReference>
<dbReference type="InterPro" id="IPR015896">
    <property type="entry name" value="4pyrrol_synth_GluRdtase_dimer"/>
</dbReference>
<organism evidence="18">
    <name type="scientific">Phascolarctobacterium faecium</name>
    <dbReference type="NCBI Taxonomy" id="33025"/>
    <lineage>
        <taxon>Bacteria</taxon>
        <taxon>Bacillati</taxon>
        <taxon>Bacillota</taxon>
        <taxon>Negativicutes</taxon>
        <taxon>Acidaminococcales</taxon>
        <taxon>Acidaminococcaceae</taxon>
        <taxon>Phascolarctobacterium</taxon>
    </lineage>
</organism>
<comment type="caution">
    <text evidence="18">The sequence shown here is derived from an EMBL/GenBank/DDBJ whole genome shotgun (WGS) entry which is preliminary data.</text>
</comment>
<evidence type="ECO:0000256" key="12">
    <source>
        <dbReference type="PIRSR" id="PIRSR000445-3"/>
    </source>
</evidence>
<dbReference type="CDD" id="cd05213">
    <property type="entry name" value="NAD_bind_Glutamyl_tRNA_reduct"/>
    <property type="match status" value="1"/>
</dbReference>
<dbReference type="EMBL" id="CBDS010000099">
    <property type="protein sequence ID" value="CDB46803.1"/>
    <property type="molecule type" value="Genomic_DNA"/>
</dbReference>
<feature type="binding site" evidence="9 12">
    <location>
        <begin position="187"/>
        <end position="192"/>
    </location>
    <ligand>
        <name>NADP(+)</name>
        <dbReference type="ChEBI" id="CHEBI:58349"/>
    </ligand>
</feature>
<evidence type="ECO:0000256" key="4">
    <source>
        <dbReference type="ARBA" id="ARBA00022857"/>
    </source>
</evidence>
<dbReference type="Pfam" id="PF00745">
    <property type="entry name" value="GlutR_dimer"/>
    <property type="match status" value="1"/>
</dbReference>
<dbReference type="SUPFAM" id="SSF51735">
    <property type="entry name" value="NAD(P)-binding Rossmann-fold domains"/>
    <property type="match status" value="1"/>
</dbReference>
<dbReference type="InterPro" id="IPR015895">
    <property type="entry name" value="4pyrrol_synth_GluRdtase_N"/>
</dbReference>
<dbReference type="RefSeq" id="WP_021718716.1">
    <property type="nucleotide sequence ID" value="NZ_AP019004.1"/>
</dbReference>
<dbReference type="PROSITE" id="PS00747">
    <property type="entry name" value="GLUTR"/>
    <property type="match status" value="1"/>
</dbReference>
<comment type="similarity">
    <text evidence="2 9 14">Belongs to the glutamyl-tRNA reductase family.</text>
</comment>
<comment type="function">
    <text evidence="9">Catalyzes the NADPH-dependent reduction of glutamyl-tRNA(Glu) to glutamate 1-semialdehyde (GSA).</text>
</comment>
<reference evidence="18" key="1">
    <citation type="submission" date="2012-11" db="EMBL/GenBank/DDBJ databases">
        <title>Dependencies among metagenomic species, viruses, plasmids and units of genetic variation.</title>
        <authorList>
            <person name="Nielsen H.B."/>
            <person name="Almeida M."/>
            <person name="Juncker A.S."/>
            <person name="Rasmussen S."/>
            <person name="Li J."/>
            <person name="Sunagawa S."/>
            <person name="Plichta D."/>
            <person name="Gautier L."/>
            <person name="Le Chatelier E."/>
            <person name="Peletier E."/>
            <person name="Bonde I."/>
            <person name="Nielsen T."/>
            <person name="Manichanh C."/>
            <person name="Arumugam M."/>
            <person name="Batto J."/>
            <person name="Santos M.B.Q.D."/>
            <person name="Blom N."/>
            <person name="Borruel N."/>
            <person name="Burgdorf K.S."/>
            <person name="Boumezbeur F."/>
            <person name="Casellas F."/>
            <person name="Dore J."/>
            <person name="Guarner F."/>
            <person name="Hansen T."/>
            <person name="Hildebrand F."/>
            <person name="Kaas R.S."/>
            <person name="Kennedy S."/>
            <person name="Kristiansen K."/>
            <person name="Kultima J.R."/>
            <person name="Leonard P."/>
            <person name="Levenez F."/>
            <person name="Lund O."/>
            <person name="Moumen B."/>
            <person name="Le Paslier D."/>
            <person name="Pons N."/>
            <person name="Pedersen O."/>
            <person name="Prifti E."/>
            <person name="Qin J."/>
            <person name="Raes J."/>
            <person name="Tap J."/>
            <person name="Tims S."/>
            <person name="Ussery D.W."/>
            <person name="Yamada T."/>
            <person name="MetaHit consortium"/>
            <person name="Renault P."/>
            <person name="Sicheritz-Ponten T."/>
            <person name="Bork P."/>
            <person name="Wang J."/>
            <person name="Brunak S."/>
            <person name="Ehrlich S.D."/>
        </authorList>
    </citation>
    <scope>NUCLEOTIDE SEQUENCE [LARGE SCALE GENOMIC DNA]</scope>
</reference>
<dbReference type="EC" id="1.2.1.70" evidence="3 9"/>
<dbReference type="InterPro" id="IPR000343">
    <property type="entry name" value="4pyrrol_synth_GluRdtase"/>
</dbReference>
<dbReference type="GeneID" id="49406215"/>
<evidence type="ECO:0000256" key="10">
    <source>
        <dbReference type="PIRSR" id="PIRSR000445-1"/>
    </source>
</evidence>
<comment type="subunit">
    <text evidence="9">Homodimer.</text>
</comment>
<evidence type="ECO:0000259" key="15">
    <source>
        <dbReference type="Pfam" id="PF00745"/>
    </source>
</evidence>
<evidence type="ECO:0000259" key="17">
    <source>
        <dbReference type="Pfam" id="PF05201"/>
    </source>
</evidence>
<dbReference type="AlphaFoldDB" id="R6I997"/>
<gene>
    <name evidence="9" type="primary">hemA</name>
    <name evidence="18" type="ORF">BN533_01816</name>
</gene>
<accession>A0A3G9GSL9</accession>
<evidence type="ECO:0000256" key="13">
    <source>
        <dbReference type="PIRSR" id="PIRSR000445-4"/>
    </source>
</evidence>
<sequence length="435" mass="49276">MQLIVLGLNHKTAPVEIRERFNFSQDRTVRVLRRLRNNDNLNEAVLLSTCNRTELYMVLEDPAAGLHFIRTLLRHLAGEQYKPDYFYNLTGINCVRHLFKVASSLDSLIIGEGQILSQIKNAYHLSRSCGMTDTLFNTLFNRAIAVGKRVRTETKIAYSSVSVSSAAVDLAIDVVGDLTKANILVLGAGRMSELTARHLIDKGAKTIFVSNRNLSHAQELAEKFNGTAIPYNEFMHQAITSDIIITSTGAPHYVITEQGVRDIIPKRSGKPLILVDIAVPRDVDPLVGDIEGVTLYNIDDLEGVVDMNKNFRSSEAKVAEAIIDEEITALKERLRYLTMRPVMVQLHEKMNFLRQKVLKRAFAKLPNLTDKERRIIDIMTQRLEHKFLREPMTAMNSAAGTADEERYRDMICELFLLNDSGEDYIGDENKFDYWD</sequence>
<feature type="binding site" evidence="9 11">
    <location>
        <position position="118"/>
    </location>
    <ligand>
        <name>substrate</name>
    </ligand>
</feature>
<evidence type="ECO:0000256" key="14">
    <source>
        <dbReference type="RuleBase" id="RU000584"/>
    </source>
</evidence>
<comment type="pathway">
    <text evidence="1 9 14">Porphyrin-containing compound metabolism; protoporphyrin-IX biosynthesis; 5-aminolevulinate from L-glutamyl-tRNA(Glu): step 1/2.</text>
</comment>
<feature type="domain" description="Quinate/shikimate 5-dehydrogenase/glutamyl-tRNA reductase" evidence="16">
    <location>
        <begin position="170"/>
        <end position="304"/>
    </location>
</feature>
<keyword evidence="4 9" id="KW-0521">NADP</keyword>
<dbReference type="InterPro" id="IPR036291">
    <property type="entry name" value="NAD(P)-bd_dom_sf"/>
</dbReference>
<feature type="binding site" evidence="9 11">
    <location>
        <position position="107"/>
    </location>
    <ligand>
        <name>substrate</name>
    </ligand>
</feature>
<feature type="domain" description="Glutamyl-tRNA reductase N-terminal" evidence="17">
    <location>
        <begin position="6"/>
        <end position="154"/>
    </location>
</feature>
<feature type="active site" description="Nucleophile" evidence="9 10">
    <location>
        <position position="50"/>
    </location>
</feature>
<dbReference type="PANTHER" id="PTHR43013:SF1">
    <property type="entry name" value="GLUTAMYL-TRNA REDUCTASE"/>
    <property type="match status" value="1"/>
</dbReference>
<dbReference type="Pfam" id="PF05201">
    <property type="entry name" value="GlutR_N"/>
    <property type="match status" value="1"/>
</dbReference>
<evidence type="ECO:0000259" key="16">
    <source>
        <dbReference type="Pfam" id="PF01488"/>
    </source>
</evidence>
<dbReference type="NCBIfam" id="TIGR01035">
    <property type="entry name" value="hemA"/>
    <property type="match status" value="1"/>
</dbReference>
<dbReference type="STRING" id="1262914.BN533_01816"/>
<dbReference type="InterPro" id="IPR036343">
    <property type="entry name" value="GluRdtase_N_sf"/>
</dbReference>
<keyword evidence="5 9" id="KW-0560">Oxidoreductase</keyword>
<dbReference type="FunFam" id="3.40.50.720:FF:000031">
    <property type="entry name" value="Glutamyl-tRNA reductase"/>
    <property type="match status" value="1"/>
</dbReference>
<evidence type="ECO:0000256" key="11">
    <source>
        <dbReference type="PIRSR" id="PIRSR000445-2"/>
    </source>
</evidence>
<evidence type="ECO:0000256" key="9">
    <source>
        <dbReference type="HAMAP-Rule" id="MF_00087"/>
    </source>
</evidence>
<proteinExistence type="inferred from homology"/>
<keyword evidence="6 9" id="KW-0627">Porphyrin biosynthesis</keyword>
<evidence type="ECO:0000256" key="1">
    <source>
        <dbReference type="ARBA" id="ARBA00005059"/>
    </source>
</evidence>
<feature type="binding site" evidence="9 11">
    <location>
        <begin position="49"/>
        <end position="52"/>
    </location>
    <ligand>
        <name>substrate</name>
    </ligand>
</feature>
<dbReference type="InterPro" id="IPR018214">
    <property type="entry name" value="GluRdtase_CS"/>
</dbReference>
<name>R6I997_9FIRM</name>
<accession>R6I997</accession>
<dbReference type="InterPro" id="IPR006151">
    <property type="entry name" value="Shikm_DH/Glu-tRNA_Rdtase"/>
</dbReference>
<dbReference type="Pfam" id="PF01488">
    <property type="entry name" value="Shikimate_DH"/>
    <property type="match status" value="1"/>
</dbReference>
<protein>
    <recommendedName>
        <fullName evidence="8 9">Glutamyl-tRNA reductase</fullName>
        <shortName evidence="9">GluTR</shortName>
        <ecNumber evidence="3 9">1.2.1.70</ecNumber>
    </recommendedName>
</protein>
<dbReference type="GO" id="GO:0050661">
    <property type="term" value="F:NADP binding"/>
    <property type="evidence" value="ECO:0007669"/>
    <property type="project" value="InterPro"/>
</dbReference>
<dbReference type="InterPro" id="IPR036453">
    <property type="entry name" value="GluRdtase_dimer_dom_sf"/>
</dbReference>
<dbReference type="SUPFAM" id="SSF69742">
    <property type="entry name" value="Glutamyl tRNA-reductase catalytic, N-terminal domain"/>
    <property type="match status" value="1"/>
</dbReference>
<comment type="miscellaneous">
    <text evidence="9">During catalysis, the active site Cys acts as a nucleophile attacking the alpha-carbonyl group of tRNA-bound glutamate with the formation of a thioester intermediate between enzyme and glutamate, and the concomitant release of tRNA(Glu). The thioester intermediate is finally reduced by direct hydride transfer from NADPH, to form the product GSA.</text>
</comment>
<feature type="binding site" evidence="9 11">
    <location>
        <begin position="112"/>
        <end position="114"/>
    </location>
    <ligand>
        <name>substrate</name>
    </ligand>
</feature>
<evidence type="ECO:0000256" key="6">
    <source>
        <dbReference type="ARBA" id="ARBA00023244"/>
    </source>
</evidence>
<dbReference type="FunFam" id="3.30.460.30:FF:000001">
    <property type="entry name" value="Glutamyl-tRNA reductase"/>
    <property type="match status" value="1"/>
</dbReference>
<dbReference type="Gene3D" id="3.40.50.720">
    <property type="entry name" value="NAD(P)-binding Rossmann-like Domain"/>
    <property type="match status" value="1"/>
</dbReference>
<evidence type="ECO:0000256" key="7">
    <source>
        <dbReference type="ARBA" id="ARBA00047464"/>
    </source>
</evidence>
<evidence type="ECO:0000256" key="2">
    <source>
        <dbReference type="ARBA" id="ARBA00005916"/>
    </source>
</evidence>
<evidence type="ECO:0000256" key="8">
    <source>
        <dbReference type="ARBA" id="ARBA00068659"/>
    </source>
</evidence>
<dbReference type="HOGENOM" id="CLU_035113_2_2_9"/>
<dbReference type="GO" id="GO:0008883">
    <property type="term" value="F:glutamyl-tRNA reductase activity"/>
    <property type="evidence" value="ECO:0007669"/>
    <property type="project" value="UniProtKB-UniRule"/>
</dbReference>
<dbReference type="GO" id="GO:0019353">
    <property type="term" value="P:protoporphyrinogen IX biosynthetic process from glutamate"/>
    <property type="evidence" value="ECO:0007669"/>
    <property type="project" value="TreeGrafter"/>
</dbReference>
<evidence type="ECO:0000256" key="3">
    <source>
        <dbReference type="ARBA" id="ARBA00012970"/>
    </source>
</evidence>
<evidence type="ECO:0000256" key="5">
    <source>
        <dbReference type="ARBA" id="ARBA00023002"/>
    </source>
</evidence>
<dbReference type="HAMAP" id="MF_00087">
    <property type="entry name" value="Glu_tRNA_reductase"/>
    <property type="match status" value="1"/>
</dbReference>
<dbReference type="eggNOG" id="COG0373">
    <property type="taxonomic scope" value="Bacteria"/>
</dbReference>
<dbReference type="PANTHER" id="PTHR43013">
    <property type="entry name" value="GLUTAMYL-TRNA REDUCTASE"/>
    <property type="match status" value="1"/>
</dbReference>
<feature type="site" description="Important for activity" evidence="9 13">
    <location>
        <position position="97"/>
    </location>
</feature>
<feature type="domain" description="Tetrapyrrole biosynthesis glutamyl-tRNA reductase dimerisation" evidence="15">
    <location>
        <begin position="319"/>
        <end position="417"/>
    </location>
</feature>
<dbReference type="Gene3D" id="3.30.460.30">
    <property type="entry name" value="Glutamyl-tRNA reductase, N-terminal domain"/>
    <property type="match status" value="1"/>
</dbReference>
<evidence type="ECO:0000313" key="18">
    <source>
        <dbReference type="EMBL" id="CDB46803.1"/>
    </source>
</evidence>
<dbReference type="PIRSF" id="PIRSF000445">
    <property type="entry name" value="4pyrrol_synth_GluRdtase"/>
    <property type="match status" value="1"/>
</dbReference>